<proteinExistence type="predicted"/>
<protein>
    <recommendedName>
        <fullName evidence="4">Type 4 fimbrial biogenesis protein PilX N-terminal domain-containing protein</fullName>
    </recommendedName>
</protein>
<comment type="caution">
    <text evidence="2">The sequence shown here is derived from an EMBL/GenBank/DDBJ whole genome shotgun (WGS) entry which is preliminary data.</text>
</comment>
<feature type="transmembrane region" description="Helical" evidence="1">
    <location>
        <begin position="12"/>
        <end position="33"/>
    </location>
</feature>
<evidence type="ECO:0000256" key="1">
    <source>
        <dbReference type="SAM" id="Phobius"/>
    </source>
</evidence>
<sequence length="157" mass="16599">MNKAKNKKNEKGFVILYAVMISSMLLAISLGVANISLKEINFGTSAIDTNNAFFAADTGAECALFNDKSTESVFVESSSPTITCNGNSITANESPALYWSFIISGLGNSGNACAVVTVDKTDPAITTIISKGYNVGGDTSCVSTDSNRVERQLELNY</sequence>
<keyword evidence="1" id="KW-0812">Transmembrane</keyword>
<reference evidence="2 3" key="1">
    <citation type="journal article" date="2015" name="Nature">
        <title>rRNA introns, odd ribosomes, and small enigmatic genomes across a large radiation of phyla.</title>
        <authorList>
            <person name="Brown C.T."/>
            <person name="Hug L.A."/>
            <person name="Thomas B.C."/>
            <person name="Sharon I."/>
            <person name="Castelle C.J."/>
            <person name="Singh A."/>
            <person name="Wilkins M.J."/>
            <person name="Williams K.H."/>
            <person name="Banfield J.F."/>
        </authorList>
    </citation>
    <scope>NUCLEOTIDE SEQUENCE [LARGE SCALE GENOMIC DNA]</scope>
</reference>
<dbReference type="Proteomes" id="UP000186383">
    <property type="component" value="Unassembled WGS sequence"/>
</dbReference>
<name>A0A0G0DAW6_9BACT</name>
<evidence type="ECO:0000313" key="3">
    <source>
        <dbReference type="Proteomes" id="UP000186383"/>
    </source>
</evidence>
<dbReference type="EMBL" id="LBQW01000009">
    <property type="protein sequence ID" value="KKP85726.1"/>
    <property type="molecule type" value="Genomic_DNA"/>
</dbReference>
<evidence type="ECO:0000313" key="2">
    <source>
        <dbReference type="EMBL" id="KKP85726.1"/>
    </source>
</evidence>
<accession>A0A0G0DAW6</accession>
<evidence type="ECO:0008006" key="4">
    <source>
        <dbReference type="Google" id="ProtNLM"/>
    </source>
</evidence>
<dbReference type="AlphaFoldDB" id="A0A0G0DAW6"/>
<gene>
    <name evidence="2" type="ORF">UR88_C0009G0008</name>
</gene>
<keyword evidence="1" id="KW-1133">Transmembrane helix</keyword>
<keyword evidence="1" id="KW-0472">Membrane</keyword>
<organism evidence="2 3">
    <name type="scientific">Candidatus Nomurabacteria bacterium GW2011_GWA1_35_8</name>
    <dbReference type="NCBI Taxonomy" id="1618727"/>
    <lineage>
        <taxon>Bacteria</taxon>
        <taxon>Candidatus Nomuraibacteriota</taxon>
    </lineage>
</organism>